<sequence length="117" mass="12833">MPTKLHIPAVRAVDERGIVLAAPLSYEALLGAVQCLSLARTVRGEAERLRARMWPYMQQAQVADPQAARVPCDLLRATTHCLRKWRAATGTTLWDDADDAELTTAWRNGLNAPAPTA</sequence>
<gene>
    <name evidence="1" type="ORF">DN051_40910</name>
</gene>
<geneLocation type="plasmid" evidence="1 2">
    <name>unnamed1</name>
</geneLocation>
<evidence type="ECO:0000313" key="1">
    <source>
        <dbReference type="EMBL" id="AWW43010.1"/>
    </source>
</evidence>
<name>A0A2Z4JDM2_9ACTN</name>
<keyword evidence="2" id="KW-1185">Reference proteome</keyword>
<organism evidence="1 2">
    <name type="scientific">Streptomyces cadmiisoli</name>
    <dbReference type="NCBI Taxonomy" id="2184053"/>
    <lineage>
        <taxon>Bacteria</taxon>
        <taxon>Bacillati</taxon>
        <taxon>Actinomycetota</taxon>
        <taxon>Actinomycetes</taxon>
        <taxon>Kitasatosporales</taxon>
        <taxon>Streptomycetaceae</taxon>
        <taxon>Streptomyces</taxon>
        <taxon>Streptomyces aurantiacus group</taxon>
    </lineage>
</organism>
<dbReference type="RefSeq" id="WP_112442890.1">
    <property type="nucleotide sequence ID" value="NZ_CP030074.1"/>
</dbReference>
<reference evidence="2" key="1">
    <citation type="submission" date="2018-06" db="EMBL/GenBank/DDBJ databases">
        <authorList>
            <person name="Li K."/>
        </authorList>
    </citation>
    <scope>NUCLEOTIDE SEQUENCE [LARGE SCALE GENOMIC DNA]</scope>
    <source>
        <strain evidence="2">ZFG47</strain>
        <plasmid evidence="2">unnamed1</plasmid>
    </source>
</reference>
<dbReference type="Proteomes" id="UP000249616">
    <property type="component" value="Plasmid unnamed1"/>
</dbReference>
<dbReference type="AlphaFoldDB" id="A0A2Z4JDM2"/>
<accession>A0A2Z4JDM2</accession>
<dbReference type="EMBL" id="CP030074">
    <property type="protein sequence ID" value="AWW43010.1"/>
    <property type="molecule type" value="Genomic_DNA"/>
</dbReference>
<keyword evidence="1" id="KW-0614">Plasmid</keyword>
<protein>
    <submittedName>
        <fullName evidence="1">Uncharacterized protein</fullName>
    </submittedName>
</protein>
<dbReference type="KEGG" id="scad:DN051_40910"/>
<proteinExistence type="predicted"/>
<evidence type="ECO:0000313" key="2">
    <source>
        <dbReference type="Proteomes" id="UP000249616"/>
    </source>
</evidence>